<name>A0A2D3NWD7_9FUSO</name>
<dbReference type="SMART" id="SM00869">
    <property type="entry name" value="Autotransporter"/>
    <property type="match status" value="1"/>
</dbReference>
<feature type="region of interest" description="Disordered" evidence="2">
    <location>
        <begin position="141"/>
        <end position="179"/>
    </location>
</feature>
<dbReference type="InterPro" id="IPR012332">
    <property type="entry name" value="Autotransporter_pectin_lyase_C"/>
</dbReference>
<dbReference type="InterPro" id="IPR005546">
    <property type="entry name" value="Autotransporte_beta"/>
</dbReference>
<dbReference type="RefSeq" id="WP_100025086.1">
    <property type="nucleotide sequence ID" value="NZ_CP024699.1"/>
</dbReference>
<dbReference type="Gene3D" id="2.160.20.20">
    <property type="match status" value="1"/>
</dbReference>
<dbReference type="EMBL" id="CP024699">
    <property type="protein sequence ID" value="ATV59718.1"/>
    <property type="molecule type" value="Genomic_DNA"/>
</dbReference>
<dbReference type="Pfam" id="PF03797">
    <property type="entry name" value="Autotransporter"/>
    <property type="match status" value="1"/>
</dbReference>
<evidence type="ECO:0000259" key="3">
    <source>
        <dbReference type="PROSITE" id="PS51208"/>
    </source>
</evidence>
<dbReference type="PROSITE" id="PS51208">
    <property type="entry name" value="AUTOTRANSPORTER"/>
    <property type="match status" value="1"/>
</dbReference>
<sequence>MVKNNLYMVEKNLRSIAKRYKGVKYSLGLAILFLMMGLSAFSQDVMSTEEIAASKENLAASVETLQNKVEAARKENQKAIDGLRLELIQLMEQGDQVVKSPWASWQFGANYMYNDWRGTYKGRGDKAEKYPYEGVFTRSENPYERYTSPDSSNYASLGSSSNPQSASTNSRGGLKSYGLGSTKTVKEPIVGFEVSAGINPRVFNAPTVNPLNATQPNLPEAINFAPVTPVLVPPTVDTITIPTIQVPGTGNGDDMYIKDGGNSSALAGTLSYEYVGMIAQYSTSGGTMNVNVNNGSTMDISTSGVTFTGHKGASHNGGSTYSTDLNTTGYAGYSAMKLVGGHEVKIDNTTINFKGTGTNYQRWLFHTDGHNDHGNSTWNVGSGSNINIDGSKLVMYTSQYHGSGNTTVGFTNSGKITTSATGSDNYIWMTLKAGAWPATRVMAFENKGSIELNGTNDTLSLLGAEYANSGGFTFVNDGTLQLKGADNKGILIKSGTDYLSSEILLNNAMEISGNNSVGIGFLGYADLEGGKAYNDGRSANNAVIPLPTTSRESVLNIDLKDNVKSTALYFKNSGTNIFKANNFNLTSTNGTKNTLVYVEDGKVELNGATNGKMEITGGSSNVGIYTKTASPLKNNGKITISNSDSSVGIYANSSGAVTNTGAISVTGKSVKAIVADNSTVTSSGQVDVTGTALSDVDGAVGLVATNGGTLTQTGGGTITVDGGASIGALAQSGGTVDITGGSIKATDGAFNTYAQGGTIKLNGTTVNTEQKSLAFFADNSGHINFTGPTTANIAGGTDANTRGTAFYYKGSGYSPFRSSNISGWAATTFGGTINNLTLNMASGSRLFIASDVSMDLSDTAGTSLAGALGATINGNDYKTFMLYLSKLGLNQSINLDNANDAYNQLEISNSSIDNNNSNTITGTQAGQTAIAQENLTTNRAAVTLNNNGAINLSGANSTGMYAKFGVINNNATGTITLGDTSTGLYGTADSILTNTGTITMGNSSTAMYSEGSTTQGVTNAGTITSTGTSSVGVLFKPDATLAAGTTLGNTGTITLGDSSVGLYGSNTATNYTTSNSGTITVGNNGIAMFGYASDVTGGTITVGDKGVGVYSQAGNVNLTGGNIVTGANEAVAVYTVGSGQTITNSGTTFTLGNSSVAIANAGSGNTINSTIGSANLGTGNIYIYSNDSTGTVTNSTNLTSTNGGNYGIYSAGTVTNTGNMNFGTGEGNVGIYSIRGGNATNSGTITIGASDPSSNLYSIGMAAGYRTTDTGNITNNGTINVNGEYSLGMYASGAGSTATNNSNIVLNANNTTGIYADNGATAVNTGNITTGSGTYENVVGVYLGQGSTLNNSGSITINSANGVGVYLKGGTIVNRGNITVNGSNNPTDTDYSFTTPPTGKAVGGAAIDAPQGATSATVTINGVSQSPVNIHTYAKNPVTVSASSIGLYVNTSGVDYTNAINGLGNLTTEADLIIGTEATEMTNSKSIVINDPQILNPYNDAIRTSGVSDWNIYSGGLTWLATPTLNPADGTMTNIYMVKIPYTAWAANEPTPVAVTDTYNFLDGLEQRYGVEALGTRERQVFTKLNSIGKNEEVLFAQATDEMMGHQYANVQQRIQATGDILNKEFDYLRSEWQTVSKDSNKVKVFGTRGEYNTDTAGVIDYKSHAYGVAYVHEDETVKMGDTLGWYAGIVHNRFKFKDIGGSREEMLQGKVGLFKSVPFDDNNSLNWTISGDISVGYNKMHRRFLVVDEVFHAKGRYRTYGIGIKNEISKDFRLSESFNLKPYVALGLEYGRFSKIKEKSGEIRLDVKSKDYFSIRPEIGAELGFKQYFGRKTLRVGVSVAYENELGRVANGKNKAKVSHTSADWFNIRGEKEDRKGNVKTDLNIGVDNQRIGLTGNIGYDTKGKNIRGGVGLRVIF</sequence>
<accession>A0A2D3NWD7</accession>
<dbReference type="InterPro" id="IPR053787">
    <property type="entry name" value="Autotransptr-assoc_N"/>
</dbReference>
<evidence type="ECO:0000256" key="2">
    <source>
        <dbReference type="SAM" id="MobiDB-lite"/>
    </source>
</evidence>
<proteinExistence type="predicted"/>
<reference evidence="4 5" key="1">
    <citation type="submission" date="2017-11" db="EMBL/GenBank/DDBJ databases">
        <title>Genome sequencing of Fusobacterium periodonticum KCOM 1261.</title>
        <authorList>
            <person name="Kook J.-K."/>
            <person name="Park S.-N."/>
            <person name="Lim Y.K."/>
        </authorList>
    </citation>
    <scope>NUCLEOTIDE SEQUENCE [LARGE SCALE GENOMIC DNA]</scope>
    <source>
        <strain evidence="4 5">KCOM 1261</strain>
    </source>
</reference>
<gene>
    <name evidence="4" type="ORF">CTM72_08340</name>
</gene>
<feature type="compositionally biased region" description="Low complexity" evidence="2">
    <location>
        <begin position="151"/>
        <end position="170"/>
    </location>
</feature>
<dbReference type="InterPro" id="IPR036709">
    <property type="entry name" value="Autotransporte_beta_dom_sf"/>
</dbReference>
<feature type="domain" description="Autotransporter" evidence="3">
    <location>
        <begin position="1625"/>
        <end position="1918"/>
    </location>
</feature>
<evidence type="ECO:0000313" key="4">
    <source>
        <dbReference type="EMBL" id="ATV59718.1"/>
    </source>
</evidence>
<dbReference type="NCBIfam" id="NF033175">
    <property type="entry name" value="fuso_auto_Nterm"/>
    <property type="match status" value="1"/>
</dbReference>
<keyword evidence="1" id="KW-0175">Coiled coil</keyword>
<organism evidence="4 5">
    <name type="scientific">Fusobacterium pseudoperiodonticum</name>
    <dbReference type="NCBI Taxonomy" id="2663009"/>
    <lineage>
        <taxon>Bacteria</taxon>
        <taxon>Fusobacteriati</taxon>
        <taxon>Fusobacteriota</taxon>
        <taxon>Fusobacteriia</taxon>
        <taxon>Fusobacteriales</taxon>
        <taxon>Fusobacteriaceae</taxon>
        <taxon>Fusobacterium</taxon>
    </lineage>
</organism>
<dbReference type="SUPFAM" id="SSF103515">
    <property type="entry name" value="Autotransporter"/>
    <property type="match status" value="1"/>
</dbReference>
<evidence type="ECO:0000313" key="5">
    <source>
        <dbReference type="Proteomes" id="UP000230056"/>
    </source>
</evidence>
<feature type="coiled-coil region" evidence="1">
    <location>
        <begin position="55"/>
        <end position="93"/>
    </location>
</feature>
<dbReference type="Proteomes" id="UP000230056">
    <property type="component" value="Chromosome"/>
</dbReference>
<protein>
    <submittedName>
        <fullName evidence="4">Autotransporter domain-containing protein</fullName>
    </submittedName>
</protein>
<evidence type="ECO:0000256" key="1">
    <source>
        <dbReference type="SAM" id="Coils"/>
    </source>
</evidence>